<evidence type="ECO:0000313" key="2">
    <source>
        <dbReference type="Proteomes" id="UP000298030"/>
    </source>
</evidence>
<accession>A0A4Y7SA39</accession>
<sequence length="322" mass="36798">MARNCPKANSVRDKGTASANVQNFNVEIASGSAEVNRELADTTEAVHELTIGLSAMAVDDWGFEEEETIMPTEDDFADTTLRGNWVDEVEQMFARFEGGDAEELHNAVEFFETLGSDADSWESLDKWKTECLGIDIPENDHTIEDPIRERVDCLLQRGAPYKQDSFKGAFDDDRFLIYRTEGGYAIMDDMYADAEPLYISWDKARNPNFNIVGWYQKRLNKIFDVPGGKWNKAPKEGPRERRDIMARHLESRPENAGPYPGEAYWKFPKMGRFFVTYDRGSGDYEVVDHALCYRTMMKADDVKLGKEFSVGDWYHTQHLGFG</sequence>
<gene>
    <name evidence="1" type="ORF">FA13DRAFT_1719903</name>
</gene>
<keyword evidence="2" id="KW-1185">Reference proteome</keyword>
<dbReference type="Proteomes" id="UP000298030">
    <property type="component" value="Unassembled WGS sequence"/>
</dbReference>
<comment type="caution">
    <text evidence="1">The sequence shown here is derived from an EMBL/GenBank/DDBJ whole genome shotgun (WGS) entry which is preliminary data.</text>
</comment>
<name>A0A4Y7SA39_COPMI</name>
<organism evidence="1 2">
    <name type="scientific">Coprinellus micaceus</name>
    <name type="common">Glistening ink-cap mushroom</name>
    <name type="synonym">Coprinus micaceus</name>
    <dbReference type="NCBI Taxonomy" id="71717"/>
    <lineage>
        <taxon>Eukaryota</taxon>
        <taxon>Fungi</taxon>
        <taxon>Dikarya</taxon>
        <taxon>Basidiomycota</taxon>
        <taxon>Agaricomycotina</taxon>
        <taxon>Agaricomycetes</taxon>
        <taxon>Agaricomycetidae</taxon>
        <taxon>Agaricales</taxon>
        <taxon>Agaricineae</taxon>
        <taxon>Psathyrellaceae</taxon>
        <taxon>Coprinellus</taxon>
    </lineage>
</organism>
<reference evidence="1 2" key="1">
    <citation type="journal article" date="2019" name="Nat. Ecol. Evol.">
        <title>Megaphylogeny resolves global patterns of mushroom evolution.</title>
        <authorList>
            <person name="Varga T."/>
            <person name="Krizsan K."/>
            <person name="Foldi C."/>
            <person name="Dima B."/>
            <person name="Sanchez-Garcia M."/>
            <person name="Sanchez-Ramirez S."/>
            <person name="Szollosi G.J."/>
            <person name="Szarkandi J.G."/>
            <person name="Papp V."/>
            <person name="Albert L."/>
            <person name="Andreopoulos W."/>
            <person name="Angelini C."/>
            <person name="Antonin V."/>
            <person name="Barry K.W."/>
            <person name="Bougher N.L."/>
            <person name="Buchanan P."/>
            <person name="Buyck B."/>
            <person name="Bense V."/>
            <person name="Catcheside P."/>
            <person name="Chovatia M."/>
            <person name="Cooper J."/>
            <person name="Damon W."/>
            <person name="Desjardin D."/>
            <person name="Finy P."/>
            <person name="Geml J."/>
            <person name="Haridas S."/>
            <person name="Hughes K."/>
            <person name="Justo A."/>
            <person name="Karasinski D."/>
            <person name="Kautmanova I."/>
            <person name="Kiss B."/>
            <person name="Kocsube S."/>
            <person name="Kotiranta H."/>
            <person name="LaButti K.M."/>
            <person name="Lechner B.E."/>
            <person name="Liimatainen K."/>
            <person name="Lipzen A."/>
            <person name="Lukacs Z."/>
            <person name="Mihaltcheva S."/>
            <person name="Morgado L.N."/>
            <person name="Niskanen T."/>
            <person name="Noordeloos M.E."/>
            <person name="Ohm R.A."/>
            <person name="Ortiz-Santana B."/>
            <person name="Ovrebo C."/>
            <person name="Racz N."/>
            <person name="Riley R."/>
            <person name="Savchenko A."/>
            <person name="Shiryaev A."/>
            <person name="Soop K."/>
            <person name="Spirin V."/>
            <person name="Szebenyi C."/>
            <person name="Tomsovsky M."/>
            <person name="Tulloss R.E."/>
            <person name="Uehling J."/>
            <person name="Grigoriev I.V."/>
            <person name="Vagvolgyi C."/>
            <person name="Papp T."/>
            <person name="Martin F.M."/>
            <person name="Miettinen O."/>
            <person name="Hibbett D.S."/>
            <person name="Nagy L.G."/>
        </authorList>
    </citation>
    <scope>NUCLEOTIDE SEQUENCE [LARGE SCALE GENOMIC DNA]</scope>
    <source>
        <strain evidence="1 2">FP101781</strain>
    </source>
</reference>
<dbReference type="STRING" id="71717.A0A4Y7SA39"/>
<protein>
    <submittedName>
        <fullName evidence="1">Uncharacterized protein</fullName>
    </submittedName>
</protein>
<proteinExistence type="predicted"/>
<evidence type="ECO:0000313" key="1">
    <source>
        <dbReference type="EMBL" id="TEB18446.1"/>
    </source>
</evidence>
<dbReference type="EMBL" id="QPFP01000252">
    <property type="protein sequence ID" value="TEB18446.1"/>
    <property type="molecule type" value="Genomic_DNA"/>
</dbReference>
<dbReference type="OrthoDB" id="3068947at2759"/>
<dbReference type="AlphaFoldDB" id="A0A4Y7SA39"/>